<name>A0A8T1GWE0_9STRA</name>
<evidence type="ECO:0000313" key="1">
    <source>
        <dbReference type="EMBL" id="KAG3197109.1"/>
    </source>
</evidence>
<protein>
    <submittedName>
        <fullName evidence="1">Uncharacterized protein</fullName>
    </submittedName>
</protein>
<dbReference type="EMBL" id="RCMV01003855">
    <property type="protein sequence ID" value="KAG3197109.1"/>
    <property type="molecule type" value="Genomic_DNA"/>
</dbReference>
<dbReference type="Proteomes" id="UP000760860">
    <property type="component" value="Unassembled WGS sequence"/>
</dbReference>
<proteinExistence type="predicted"/>
<sequence length="110" mass="12323">MEIFKWMEWIFARNHALSEVDVPLTRSLAAVKPISSKTLMRYMRHVAAKVGARIAVDMNGQFGLMFDGWTSGTTHFVAIYGIFTYDGILSQVLLSISPAEYGQSAEAYLE</sequence>
<accession>A0A8T1GWE0</accession>
<dbReference type="PANTHER" id="PTHR40866:SF1">
    <property type="entry name" value="BED-TYPE DOMAIN-CONTAINING PROTEIN"/>
    <property type="match status" value="1"/>
</dbReference>
<dbReference type="PANTHER" id="PTHR40866">
    <property type="entry name" value="BED-TYPE DOMAIN-CONTAINING PROTEIN"/>
    <property type="match status" value="1"/>
</dbReference>
<organism evidence="1 2">
    <name type="scientific">Phytophthora cactorum</name>
    <dbReference type="NCBI Taxonomy" id="29920"/>
    <lineage>
        <taxon>Eukaryota</taxon>
        <taxon>Sar</taxon>
        <taxon>Stramenopiles</taxon>
        <taxon>Oomycota</taxon>
        <taxon>Peronosporomycetes</taxon>
        <taxon>Peronosporales</taxon>
        <taxon>Peronosporaceae</taxon>
        <taxon>Phytophthora</taxon>
    </lineage>
</organism>
<comment type="caution">
    <text evidence="1">The sequence shown here is derived from an EMBL/GenBank/DDBJ whole genome shotgun (WGS) entry which is preliminary data.</text>
</comment>
<evidence type="ECO:0000313" key="2">
    <source>
        <dbReference type="Proteomes" id="UP000760860"/>
    </source>
</evidence>
<gene>
    <name evidence="1" type="ORF">PC129_g24573</name>
</gene>
<reference evidence="1" key="1">
    <citation type="submission" date="2018-05" db="EMBL/GenBank/DDBJ databases">
        <title>Effector identification in a new, highly contiguous assembly of the strawberry crown rot pathogen Phytophthora cactorum.</title>
        <authorList>
            <person name="Armitage A.D."/>
            <person name="Nellist C.F."/>
            <person name="Bates H."/>
            <person name="Vickerstaff R.J."/>
            <person name="Harrison R.J."/>
        </authorList>
    </citation>
    <scope>NUCLEOTIDE SEQUENCE</scope>
    <source>
        <strain evidence="1">P421</strain>
    </source>
</reference>
<dbReference type="AlphaFoldDB" id="A0A8T1GWE0"/>